<gene>
    <name evidence="1" type="ORF">Vadar_006018</name>
</gene>
<dbReference type="EMBL" id="CM037156">
    <property type="protein sequence ID" value="KAH7836817.1"/>
    <property type="molecule type" value="Genomic_DNA"/>
</dbReference>
<accession>A0ACB7X7M6</accession>
<reference evidence="1 2" key="1">
    <citation type="journal article" date="2021" name="Hortic Res">
        <title>High-quality reference genome and annotation aids understanding of berry development for evergreen blueberry (Vaccinium darrowii).</title>
        <authorList>
            <person name="Yu J."/>
            <person name="Hulse-Kemp A.M."/>
            <person name="Babiker E."/>
            <person name="Staton M."/>
        </authorList>
    </citation>
    <scope>NUCLEOTIDE SEQUENCE [LARGE SCALE GENOMIC DNA]</scope>
    <source>
        <strain evidence="2">cv. NJ 8807/NJ 8810</strain>
        <tissue evidence="1">Young leaf</tissue>
    </source>
</reference>
<sequence length="281" mass="32178">MAINQVKLAHENQMKPLKFQGSKGKANGISFWAYLLPICIFISIFYIFELSPSSLLNTTKFWFFLSNTLILIIAADFGASKKQAEIYDEYVEKTIGNISFPTFESRYPEKETVKTNNIPPPMVNNLEETQEKVKEVVVVVDEVRESESEENKEQVVVKDDVKESIEEPEEKMVEFPPNVDHEEAHEEEKEREKSIVNEPNEKQQEEGGKQQGGGGGGGGGEGGQEEEEEEEEEEEDDEFSKMSNEELNRRAEEFIQKFSRQIRLEAAQNKIQQVQRGNLVY</sequence>
<proteinExistence type="predicted"/>
<keyword evidence="2" id="KW-1185">Reference proteome</keyword>
<organism evidence="1 2">
    <name type="scientific">Vaccinium darrowii</name>
    <dbReference type="NCBI Taxonomy" id="229202"/>
    <lineage>
        <taxon>Eukaryota</taxon>
        <taxon>Viridiplantae</taxon>
        <taxon>Streptophyta</taxon>
        <taxon>Embryophyta</taxon>
        <taxon>Tracheophyta</taxon>
        <taxon>Spermatophyta</taxon>
        <taxon>Magnoliopsida</taxon>
        <taxon>eudicotyledons</taxon>
        <taxon>Gunneridae</taxon>
        <taxon>Pentapetalae</taxon>
        <taxon>asterids</taxon>
        <taxon>Ericales</taxon>
        <taxon>Ericaceae</taxon>
        <taxon>Vaccinioideae</taxon>
        <taxon>Vaccinieae</taxon>
        <taxon>Vaccinium</taxon>
    </lineage>
</organism>
<protein>
    <submittedName>
        <fullName evidence="1">Uncharacterized protein</fullName>
    </submittedName>
</protein>
<evidence type="ECO:0000313" key="2">
    <source>
        <dbReference type="Proteomes" id="UP000828048"/>
    </source>
</evidence>
<evidence type="ECO:0000313" key="1">
    <source>
        <dbReference type="EMBL" id="KAH7836817.1"/>
    </source>
</evidence>
<comment type="caution">
    <text evidence="1">The sequence shown here is derived from an EMBL/GenBank/DDBJ whole genome shotgun (WGS) entry which is preliminary data.</text>
</comment>
<name>A0ACB7X7M6_9ERIC</name>
<dbReference type="Proteomes" id="UP000828048">
    <property type="component" value="Chromosome 6"/>
</dbReference>